<dbReference type="NCBIfam" id="TIGR01906">
    <property type="entry name" value="integ_TIGR01906"/>
    <property type="match status" value="1"/>
</dbReference>
<dbReference type="RefSeq" id="WP_154617598.1">
    <property type="nucleotide sequence ID" value="NZ_JADFAY010000014.1"/>
</dbReference>
<reference evidence="1 2" key="1">
    <citation type="submission" date="2019-11" db="EMBL/GenBank/DDBJ databases">
        <title>Streptococcus uberis isolated from clinical mastitis cases on a southeastern Queensland dairy.</title>
        <authorList>
            <person name="Workentine M.L."/>
            <person name="Price R."/>
            <person name="Olchowy T."/>
        </authorList>
    </citation>
    <scope>NUCLEOTIDE SEQUENCE [LARGE SCALE GENOMIC DNA]</scope>
    <source>
        <strain evidence="1 2">OLC4459-A17</strain>
    </source>
</reference>
<evidence type="ECO:0000313" key="2">
    <source>
        <dbReference type="Proteomes" id="UP000483839"/>
    </source>
</evidence>
<accession>A0A6L6GB57</accession>
<dbReference type="InterPro" id="IPR010178">
    <property type="entry name" value="Lit"/>
</dbReference>
<dbReference type="Proteomes" id="UP000483839">
    <property type="component" value="Unassembled WGS sequence"/>
</dbReference>
<dbReference type="Pfam" id="PF07314">
    <property type="entry name" value="Lit"/>
    <property type="match status" value="1"/>
</dbReference>
<sequence length="207" mass="24353">MADKIRLLLLWLCLLAFSVLVTIYGAWLCYPIEVDLLKINHMVYMTKSSILYNFNGLMDYLTNPFRTQLTFASFAASKEGLAHFKDVKGLFHLTQVIFILSLYPNYRFLKTIRKAKAWPLYRHNFLLALLLPLIIALFAYLIGFDHFFILFHHILFPGKTNWSFDPLTDPIIWILPETFFMHCFIGFLVVYEAVFLSLYFKSRSKVK</sequence>
<dbReference type="EMBL" id="WLXI01000047">
    <property type="protein sequence ID" value="MTD01976.1"/>
    <property type="molecule type" value="Genomic_DNA"/>
</dbReference>
<evidence type="ECO:0000313" key="1">
    <source>
        <dbReference type="EMBL" id="MTD01976.1"/>
    </source>
</evidence>
<name>A0A6L6GB57_STRUB</name>
<dbReference type="AlphaFoldDB" id="A0A6L6GB57"/>
<proteinExistence type="predicted"/>
<protein>
    <submittedName>
        <fullName evidence="1">TIGR01906 family membrane protein</fullName>
    </submittedName>
</protein>
<comment type="caution">
    <text evidence="1">The sequence shown here is derived from an EMBL/GenBank/DDBJ whole genome shotgun (WGS) entry which is preliminary data.</text>
</comment>
<gene>
    <name evidence="1" type="ORF">GKS16_06800</name>
</gene>
<organism evidence="1 2">
    <name type="scientific">Streptococcus uberis</name>
    <dbReference type="NCBI Taxonomy" id="1349"/>
    <lineage>
        <taxon>Bacteria</taxon>
        <taxon>Bacillati</taxon>
        <taxon>Bacillota</taxon>
        <taxon>Bacilli</taxon>
        <taxon>Lactobacillales</taxon>
        <taxon>Streptococcaceae</taxon>
        <taxon>Streptococcus</taxon>
    </lineage>
</organism>